<sequence>MGNLVLMGWNDGVSEEKEQMASPGDNHDHGYPGTDYLEAQYAHLDDYILKGW</sequence>
<accession>A0A517PVU7</accession>
<dbReference type="AlphaFoldDB" id="A0A517PVU7"/>
<dbReference type="Proteomes" id="UP000320421">
    <property type="component" value="Chromosome"/>
</dbReference>
<name>A0A517PVU7_9PLAN</name>
<protein>
    <submittedName>
        <fullName evidence="1">Uncharacterized protein</fullName>
    </submittedName>
</protein>
<keyword evidence="2" id="KW-1185">Reference proteome</keyword>
<gene>
    <name evidence="1" type="ORF">HG66A1_53120</name>
</gene>
<organism evidence="1 2">
    <name type="scientific">Gimesia chilikensis</name>
    <dbReference type="NCBI Taxonomy" id="2605989"/>
    <lineage>
        <taxon>Bacteria</taxon>
        <taxon>Pseudomonadati</taxon>
        <taxon>Planctomycetota</taxon>
        <taxon>Planctomycetia</taxon>
        <taxon>Planctomycetales</taxon>
        <taxon>Planctomycetaceae</taxon>
        <taxon>Gimesia</taxon>
    </lineage>
</organism>
<proteinExistence type="predicted"/>
<evidence type="ECO:0000313" key="1">
    <source>
        <dbReference type="EMBL" id="QDT23491.1"/>
    </source>
</evidence>
<reference evidence="1 2" key="1">
    <citation type="submission" date="2019-02" db="EMBL/GenBank/DDBJ databases">
        <title>Deep-cultivation of Planctomycetes and their phenomic and genomic characterization uncovers novel biology.</title>
        <authorList>
            <person name="Wiegand S."/>
            <person name="Jogler M."/>
            <person name="Boedeker C."/>
            <person name="Pinto D."/>
            <person name="Vollmers J."/>
            <person name="Rivas-Marin E."/>
            <person name="Kohn T."/>
            <person name="Peeters S.H."/>
            <person name="Heuer A."/>
            <person name="Rast P."/>
            <person name="Oberbeckmann S."/>
            <person name="Bunk B."/>
            <person name="Jeske O."/>
            <person name="Meyerdierks A."/>
            <person name="Storesund J.E."/>
            <person name="Kallscheuer N."/>
            <person name="Luecker S."/>
            <person name="Lage O.M."/>
            <person name="Pohl T."/>
            <person name="Merkel B.J."/>
            <person name="Hornburger P."/>
            <person name="Mueller R.-W."/>
            <person name="Bruemmer F."/>
            <person name="Labrenz M."/>
            <person name="Spormann A.M."/>
            <person name="Op den Camp H."/>
            <person name="Overmann J."/>
            <person name="Amann R."/>
            <person name="Jetten M.S.M."/>
            <person name="Mascher T."/>
            <person name="Medema M.H."/>
            <person name="Devos D.P."/>
            <person name="Kaster A.-K."/>
            <person name="Ovreas L."/>
            <person name="Rohde M."/>
            <person name="Galperin M.Y."/>
            <person name="Jogler C."/>
        </authorList>
    </citation>
    <scope>NUCLEOTIDE SEQUENCE [LARGE SCALE GENOMIC DNA]</scope>
    <source>
        <strain evidence="1 2">HG66A1</strain>
    </source>
</reference>
<evidence type="ECO:0000313" key="2">
    <source>
        <dbReference type="Proteomes" id="UP000320421"/>
    </source>
</evidence>
<dbReference type="EMBL" id="CP036266">
    <property type="protein sequence ID" value="QDT23491.1"/>
    <property type="molecule type" value="Genomic_DNA"/>
</dbReference>